<dbReference type="EMBL" id="MHKN01000016">
    <property type="protein sequence ID" value="OGY92473.1"/>
    <property type="molecule type" value="Genomic_DNA"/>
</dbReference>
<accession>A0A1G2BTK7</accession>
<keyword evidence="1" id="KW-0472">Membrane</keyword>
<keyword evidence="1" id="KW-0812">Transmembrane</keyword>
<reference evidence="2 3" key="1">
    <citation type="journal article" date="2016" name="Nat. Commun.">
        <title>Thousands of microbial genomes shed light on interconnected biogeochemical processes in an aquifer system.</title>
        <authorList>
            <person name="Anantharaman K."/>
            <person name="Brown C.T."/>
            <person name="Hug L.A."/>
            <person name="Sharon I."/>
            <person name="Castelle C.J."/>
            <person name="Probst A.J."/>
            <person name="Thomas B.C."/>
            <person name="Singh A."/>
            <person name="Wilkins M.J."/>
            <person name="Karaoz U."/>
            <person name="Brodie E.L."/>
            <person name="Williams K.H."/>
            <person name="Hubbard S.S."/>
            <person name="Banfield J.F."/>
        </authorList>
    </citation>
    <scope>NUCLEOTIDE SEQUENCE [LARGE SCALE GENOMIC DNA]</scope>
</reference>
<organism evidence="2 3">
    <name type="scientific">Candidatus Komeilibacteria bacterium RIFCSPLOWO2_01_FULL_53_11</name>
    <dbReference type="NCBI Taxonomy" id="1798552"/>
    <lineage>
        <taxon>Bacteria</taxon>
        <taxon>Candidatus Komeiliibacteriota</taxon>
    </lineage>
</organism>
<proteinExistence type="predicted"/>
<sequence length="74" mass="8630">MKKPRAIIRIVIGLVILIIGLYIFEPTRMFFFHVVFYNQPRISSKACERAGGKWLEGFFEGCQLPGEEINYDDF</sequence>
<gene>
    <name evidence="2" type="ORF">A3B31_01155</name>
</gene>
<evidence type="ECO:0000313" key="2">
    <source>
        <dbReference type="EMBL" id="OGY92473.1"/>
    </source>
</evidence>
<comment type="caution">
    <text evidence="2">The sequence shown here is derived from an EMBL/GenBank/DDBJ whole genome shotgun (WGS) entry which is preliminary data.</text>
</comment>
<evidence type="ECO:0000313" key="3">
    <source>
        <dbReference type="Proteomes" id="UP000177349"/>
    </source>
</evidence>
<keyword evidence="1" id="KW-1133">Transmembrane helix</keyword>
<dbReference type="AlphaFoldDB" id="A0A1G2BTK7"/>
<protein>
    <submittedName>
        <fullName evidence="2">Uncharacterized protein</fullName>
    </submittedName>
</protein>
<name>A0A1G2BTK7_9BACT</name>
<evidence type="ECO:0000256" key="1">
    <source>
        <dbReference type="SAM" id="Phobius"/>
    </source>
</evidence>
<feature type="transmembrane region" description="Helical" evidence="1">
    <location>
        <begin position="6"/>
        <end position="24"/>
    </location>
</feature>
<dbReference type="Proteomes" id="UP000177349">
    <property type="component" value="Unassembled WGS sequence"/>
</dbReference>